<evidence type="ECO:0000313" key="2">
    <source>
        <dbReference type="Proteomes" id="UP000199118"/>
    </source>
</evidence>
<dbReference type="Proteomes" id="UP000199118">
    <property type="component" value="Unassembled WGS sequence"/>
</dbReference>
<protein>
    <submittedName>
        <fullName evidence="1">Phytanoyl-CoA dioxygenase (PhyH)</fullName>
    </submittedName>
</protein>
<dbReference type="EMBL" id="FNMZ01000003">
    <property type="protein sequence ID" value="SDX03174.1"/>
    <property type="molecule type" value="Genomic_DNA"/>
</dbReference>
<dbReference type="AlphaFoldDB" id="A0A1H2YEV9"/>
<dbReference type="STRING" id="356660.SAMN05444336_10390"/>
<dbReference type="GO" id="GO:0016706">
    <property type="term" value="F:2-oxoglutarate-dependent dioxygenase activity"/>
    <property type="evidence" value="ECO:0007669"/>
    <property type="project" value="UniProtKB-ARBA"/>
</dbReference>
<evidence type="ECO:0000313" key="1">
    <source>
        <dbReference type="EMBL" id="SDX03174.1"/>
    </source>
</evidence>
<gene>
    <name evidence="1" type="ORF">SAMN05444336_10390</name>
</gene>
<reference evidence="1 2" key="1">
    <citation type="submission" date="2016-10" db="EMBL/GenBank/DDBJ databases">
        <authorList>
            <person name="de Groot N.N."/>
        </authorList>
    </citation>
    <scope>NUCLEOTIDE SEQUENCE [LARGE SCALE GENOMIC DNA]</scope>
    <source>
        <strain evidence="1 2">DSM 17890</strain>
    </source>
</reference>
<keyword evidence="1" id="KW-0560">Oxidoreductase</keyword>
<keyword evidence="2" id="KW-1185">Reference proteome</keyword>
<proteinExistence type="predicted"/>
<dbReference type="Gene3D" id="2.60.120.620">
    <property type="entry name" value="q2cbj1_9rhob like domain"/>
    <property type="match status" value="1"/>
</dbReference>
<dbReference type="SUPFAM" id="SSF51197">
    <property type="entry name" value="Clavaminate synthase-like"/>
    <property type="match status" value="1"/>
</dbReference>
<name>A0A1H2YEV9_9RHOB</name>
<keyword evidence="1" id="KW-0223">Dioxygenase</keyword>
<dbReference type="Pfam" id="PF05721">
    <property type="entry name" value="PhyH"/>
    <property type="match status" value="1"/>
</dbReference>
<accession>A0A1H2YEV9</accession>
<sequence length="368" mass="40334">MRAGMATMLFNLESLTPEPLMDLLAPVKAVGWVTGVFGAEKSFAANPIIGSPRLNRLGLHRRRVATAAAMAARRRRAMAEGIPAEDREAFDRDGFVIKRDYLPADIFARLRREVFSDPLPAREMRQGQTVTRMIPLGPDIAARLPTARAVIANPVLRRLTGYVAGRAGEPHAFIQTVIAEPAAGPGAGGRDPQTAMHADTFHSTAKYWLFLHDVGEEDGPFIYLPGSHRLTPERLEWEYEQSLTARDAGRHHHSLGSFRATPAQAKALGYGAPKRVAVPGNTLVVADTYGFHSRAPSDRPTVRTEIHGNLRRNPFAPWNGLDIQAAPGVRGRQVDLYLAYADWRSRRSGKPPLWRDVGAVKADGPASI</sequence>
<organism evidence="1 2">
    <name type="scientific">Albimonas donghaensis</name>
    <dbReference type="NCBI Taxonomy" id="356660"/>
    <lineage>
        <taxon>Bacteria</taxon>
        <taxon>Pseudomonadati</taxon>
        <taxon>Pseudomonadota</taxon>
        <taxon>Alphaproteobacteria</taxon>
        <taxon>Rhodobacterales</taxon>
        <taxon>Paracoccaceae</taxon>
        <taxon>Albimonas</taxon>
    </lineage>
</organism>
<dbReference type="InterPro" id="IPR008775">
    <property type="entry name" value="Phytyl_CoA_dOase-like"/>
</dbReference>